<evidence type="ECO:0000256" key="3">
    <source>
        <dbReference type="SAM" id="SignalP"/>
    </source>
</evidence>
<dbReference type="Proteomes" id="UP001500320">
    <property type="component" value="Unassembled WGS sequence"/>
</dbReference>
<evidence type="ECO:0000313" key="5">
    <source>
        <dbReference type="EMBL" id="GAA3150012.1"/>
    </source>
</evidence>
<dbReference type="RefSeq" id="WP_344862783.1">
    <property type="nucleotide sequence ID" value="NZ_BAAAUT010000039.1"/>
</dbReference>
<dbReference type="EMBL" id="BAAAUT010000039">
    <property type="protein sequence ID" value="GAA3149634.1"/>
    <property type="molecule type" value="Genomic_DNA"/>
</dbReference>
<keyword evidence="3" id="KW-0732">Signal</keyword>
<evidence type="ECO:0008006" key="7">
    <source>
        <dbReference type="Google" id="ProtNLM"/>
    </source>
</evidence>
<reference evidence="5" key="1">
    <citation type="journal article" date="2014" name="Int. J. Syst. Evol. Microbiol.">
        <title>Complete genome of a new Firmicutes species belonging to the dominant human colonic microbiota ('Ruminococcus bicirculans') reveals two chromosomes and a selective capacity to utilize plant glucans.</title>
        <authorList>
            <consortium name="NISC Comparative Sequencing Program"/>
            <person name="Wegmann U."/>
            <person name="Louis P."/>
            <person name="Goesmann A."/>
            <person name="Henrissat B."/>
            <person name="Duncan S.H."/>
            <person name="Flint H.J."/>
        </authorList>
    </citation>
    <scope>NUCLEOTIDE SEQUENCE</scope>
    <source>
        <strain evidence="5">JCM 9373</strain>
    </source>
</reference>
<reference evidence="5" key="3">
    <citation type="submission" date="2023-12" db="EMBL/GenBank/DDBJ databases">
        <authorList>
            <person name="Sun Q."/>
            <person name="Inoue M."/>
        </authorList>
    </citation>
    <scope>NUCLEOTIDE SEQUENCE</scope>
    <source>
        <strain evidence="5">JCM 9373</strain>
    </source>
</reference>
<evidence type="ECO:0000313" key="4">
    <source>
        <dbReference type="EMBL" id="GAA3149634.1"/>
    </source>
</evidence>
<feature type="region of interest" description="Disordered" evidence="1">
    <location>
        <begin position="87"/>
        <end position="106"/>
    </location>
</feature>
<keyword evidence="2" id="KW-0812">Transmembrane</keyword>
<evidence type="ECO:0000256" key="1">
    <source>
        <dbReference type="SAM" id="MobiDB-lite"/>
    </source>
</evidence>
<keyword evidence="2" id="KW-1133">Transmembrane helix</keyword>
<evidence type="ECO:0000256" key="2">
    <source>
        <dbReference type="SAM" id="Phobius"/>
    </source>
</evidence>
<keyword evidence="2" id="KW-0472">Membrane</keyword>
<evidence type="ECO:0000313" key="6">
    <source>
        <dbReference type="Proteomes" id="UP001500320"/>
    </source>
</evidence>
<accession>A0ABP6NJ94</accession>
<comment type="caution">
    <text evidence="5">The sequence shown here is derived from an EMBL/GenBank/DDBJ whole genome shotgun (WGS) entry which is preliminary data.</text>
</comment>
<proteinExistence type="predicted"/>
<feature type="chain" id="PRO_5045029765" description="MFS transporter" evidence="3">
    <location>
        <begin position="20"/>
        <end position="106"/>
    </location>
</feature>
<feature type="signal peptide" evidence="3">
    <location>
        <begin position="1"/>
        <end position="19"/>
    </location>
</feature>
<gene>
    <name evidence="4" type="ORF">GCM10010466_45710</name>
    <name evidence="5" type="ORF">GCM10010466_46390</name>
</gene>
<organism evidence="5 6">
    <name type="scientific">Planomonospora alba</name>
    <dbReference type="NCBI Taxonomy" id="161354"/>
    <lineage>
        <taxon>Bacteria</taxon>
        <taxon>Bacillati</taxon>
        <taxon>Actinomycetota</taxon>
        <taxon>Actinomycetes</taxon>
        <taxon>Streptosporangiales</taxon>
        <taxon>Streptosporangiaceae</taxon>
        <taxon>Planomonospora</taxon>
    </lineage>
</organism>
<dbReference type="EMBL" id="BAAAUT010000039">
    <property type="protein sequence ID" value="GAA3150012.1"/>
    <property type="molecule type" value="Genomic_DNA"/>
</dbReference>
<keyword evidence="6" id="KW-1185">Reference proteome</keyword>
<reference evidence="6" key="2">
    <citation type="journal article" date="2019" name="Int. J. Syst. Evol. Microbiol.">
        <title>The Global Catalogue of Microorganisms (GCM) 10K type strain sequencing project: providing services to taxonomists for standard genome sequencing and annotation.</title>
        <authorList>
            <consortium name="The Broad Institute Genomics Platform"/>
            <consortium name="The Broad Institute Genome Sequencing Center for Infectious Disease"/>
            <person name="Wu L."/>
            <person name="Ma J."/>
        </authorList>
    </citation>
    <scope>NUCLEOTIDE SEQUENCE [LARGE SCALE GENOMIC DNA]</scope>
    <source>
        <strain evidence="6">JCM 9373</strain>
    </source>
</reference>
<sequence length="106" mass="10335">MYSGSALAFTGAGMGAVSAAWTALPSGEQAAGTSGAVLPAAVDAARALLMVTGAGFGIFLLVMTALLAAGAVLRGADAVRRRRALPAARHAAVTPDGTRAGAEALR</sequence>
<feature type="transmembrane region" description="Helical" evidence="2">
    <location>
        <begin position="46"/>
        <end position="73"/>
    </location>
</feature>
<name>A0ABP6NJ94_9ACTN</name>
<protein>
    <recommendedName>
        <fullName evidence="7">MFS transporter</fullName>
    </recommendedName>
</protein>